<dbReference type="Proteomes" id="UP000190897">
    <property type="component" value="Unassembled WGS sequence"/>
</dbReference>
<protein>
    <submittedName>
        <fullName evidence="1">Uncharacterized protein</fullName>
    </submittedName>
</protein>
<name>A0A1T5G5Q5_9BACT</name>
<organism evidence="1 2">
    <name type="scientific">Dyadobacter psychrophilus</name>
    <dbReference type="NCBI Taxonomy" id="651661"/>
    <lineage>
        <taxon>Bacteria</taxon>
        <taxon>Pseudomonadati</taxon>
        <taxon>Bacteroidota</taxon>
        <taxon>Cytophagia</taxon>
        <taxon>Cytophagales</taxon>
        <taxon>Spirosomataceae</taxon>
        <taxon>Dyadobacter</taxon>
    </lineage>
</organism>
<evidence type="ECO:0000313" key="1">
    <source>
        <dbReference type="EMBL" id="SKC03823.1"/>
    </source>
</evidence>
<evidence type="ECO:0000313" key="2">
    <source>
        <dbReference type="Proteomes" id="UP000190897"/>
    </source>
</evidence>
<dbReference type="AlphaFoldDB" id="A0A1T5G5Q5"/>
<proteinExistence type="predicted"/>
<reference evidence="2" key="1">
    <citation type="submission" date="2017-02" db="EMBL/GenBank/DDBJ databases">
        <authorList>
            <person name="Varghese N."/>
            <person name="Submissions S."/>
        </authorList>
    </citation>
    <scope>NUCLEOTIDE SEQUENCE [LARGE SCALE GENOMIC DNA]</scope>
    <source>
        <strain evidence="2">DSM 22270</strain>
    </source>
</reference>
<accession>A0A1T5G5Q5</accession>
<gene>
    <name evidence="1" type="ORF">SAMN05660293_03708</name>
</gene>
<sequence>MIRYYPFCILNFSIPVQNDKFKTYGCNSVILGHLMWAVIEKLLSYGDPPIPTLTPQRARMTIL</sequence>
<dbReference type="EMBL" id="FUZA01000005">
    <property type="protein sequence ID" value="SKC03823.1"/>
    <property type="molecule type" value="Genomic_DNA"/>
</dbReference>
<keyword evidence="2" id="KW-1185">Reference proteome</keyword>
<dbReference type="STRING" id="651661.SAMN05660293_03708"/>